<feature type="compositionally biased region" description="Basic and acidic residues" evidence="1">
    <location>
        <begin position="514"/>
        <end position="523"/>
    </location>
</feature>
<dbReference type="EMBL" id="GDHF01021565">
    <property type="protein sequence ID" value="JAI30749.1"/>
    <property type="molecule type" value="Transcribed_RNA"/>
</dbReference>
<proteinExistence type="predicted"/>
<organism evidence="5">
    <name type="scientific">Bactrocera latifrons</name>
    <name type="common">Malaysian fruit fly</name>
    <name type="synonym">Chaetodacus latifrons</name>
    <dbReference type="NCBI Taxonomy" id="174628"/>
    <lineage>
        <taxon>Eukaryota</taxon>
        <taxon>Metazoa</taxon>
        <taxon>Ecdysozoa</taxon>
        <taxon>Arthropoda</taxon>
        <taxon>Hexapoda</taxon>
        <taxon>Insecta</taxon>
        <taxon>Pterygota</taxon>
        <taxon>Neoptera</taxon>
        <taxon>Endopterygota</taxon>
        <taxon>Diptera</taxon>
        <taxon>Brachycera</taxon>
        <taxon>Muscomorpha</taxon>
        <taxon>Tephritoidea</taxon>
        <taxon>Tephritidae</taxon>
        <taxon>Bactrocera</taxon>
        <taxon>Bactrocera</taxon>
    </lineage>
</organism>
<accession>A0A0K8VHJ2</accession>
<dbReference type="OrthoDB" id="8191482at2759"/>
<dbReference type="EMBL" id="GDHF01018147">
    <property type="protein sequence ID" value="JAI34167.1"/>
    <property type="molecule type" value="Transcribed_RNA"/>
</dbReference>
<dbReference type="AlphaFoldDB" id="A0A0K8VHJ2"/>
<protein>
    <submittedName>
        <fullName evidence="5">Uncharacterized protein</fullName>
    </submittedName>
</protein>
<evidence type="ECO:0000313" key="7">
    <source>
        <dbReference type="EMBL" id="JAI48385.1"/>
    </source>
</evidence>
<gene>
    <name evidence="5" type="ORF">c3_g3_i10</name>
    <name evidence="7" type="ORF">c3_g3_i12</name>
    <name evidence="3" type="ORF">c3_g3_i3</name>
    <name evidence="6" type="ORF">c3_g3_i4</name>
    <name evidence="4" type="ORF">c3_g3_i7</name>
    <name evidence="2" type="ORF">c3_g3_i9</name>
</gene>
<feature type="region of interest" description="Disordered" evidence="1">
    <location>
        <begin position="29"/>
        <end position="60"/>
    </location>
</feature>
<sequence>MAHLDHLAHLDQHVPAHQDHLAHPAQPVPAQADHLDHQAQPVPDHQAHPDQHVPAHQDHQDQIVQAHPDHNHHTNQVAQETQIRIHPAICHPSQKLDTSFEKEQPYKTITTTNTNTDRQTGQKITQGGVGQKVTTATYEQTPGIYNGQKVTTQKETNIYGQIPGYPIGQKVVEKVTTTTTTNQNVPSYPTGQRVVEKVTTTTNTNRNEGYKPSQPTGGQRFEQNRQTEKNVVTNTITNYQTPRPSYPPTEINNERVCSCNADRTQQTTTIGTQQSTTSSFGKPTSDSKLYNQQQFTTQTATASGGQAFFGGITNSMSLLQQLPVFPQAPGYAASYAPDKIPKGAIVAFMPVIILPQSAYEQCDDNALHTADRYQQNVDSFPLGVQPAPIPFSFSQITGGARKDQCMCPCSCTQNIPDRLHKKRDTNASDGLNATVAVDNAKETAEVKAVEALVTDEQAETKVTENKVLDTTSASTENVETTKQLTPAVVETAEPVALVGEATATTTVTTNEDVKVASESEKIAEPTPTVVVEEKKD</sequence>
<dbReference type="EMBL" id="GDHF01003929">
    <property type="protein sequence ID" value="JAI48385.1"/>
    <property type="molecule type" value="Transcribed_RNA"/>
</dbReference>
<dbReference type="EMBL" id="GDHF01019653">
    <property type="protein sequence ID" value="JAI32661.1"/>
    <property type="molecule type" value="Transcribed_RNA"/>
</dbReference>
<feature type="region of interest" description="Disordered" evidence="1">
    <location>
        <begin position="514"/>
        <end position="536"/>
    </location>
</feature>
<reference evidence="5" key="1">
    <citation type="submission" date="2015-06" db="EMBL/GenBank/DDBJ databases">
        <authorList>
            <person name="Hoefler B.C."/>
            <person name="Straight P.D."/>
        </authorList>
    </citation>
    <scope>NUCLEOTIDE SEQUENCE</scope>
</reference>
<evidence type="ECO:0000313" key="3">
    <source>
        <dbReference type="EMBL" id="JAI32661.1"/>
    </source>
</evidence>
<dbReference type="EMBL" id="GDHF01013958">
    <property type="protein sequence ID" value="JAI38356.1"/>
    <property type="molecule type" value="Transcribed_RNA"/>
</dbReference>
<dbReference type="EMBL" id="GDHF01007838">
    <property type="protein sequence ID" value="JAI44476.1"/>
    <property type="molecule type" value="Transcribed_RNA"/>
</dbReference>
<feature type="region of interest" description="Disordered" evidence="1">
    <location>
        <begin position="202"/>
        <end position="227"/>
    </location>
</feature>
<evidence type="ECO:0000313" key="4">
    <source>
        <dbReference type="EMBL" id="JAI34167.1"/>
    </source>
</evidence>
<name>A0A0K8VHJ2_BACLA</name>
<evidence type="ECO:0000313" key="6">
    <source>
        <dbReference type="EMBL" id="JAI44476.1"/>
    </source>
</evidence>
<feature type="compositionally biased region" description="Basic and acidic residues" evidence="1">
    <location>
        <begin position="45"/>
        <end position="60"/>
    </location>
</feature>
<evidence type="ECO:0000313" key="2">
    <source>
        <dbReference type="EMBL" id="JAI30749.1"/>
    </source>
</evidence>
<evidence type="ECO:0000313" key="5">
    <source>
        <dbReference type="EMBL" id="JAI38356.1"/>
    </source>
</evidence>
<evidence type="ECO:0000256" key="1">
    <source>
        <dbReference type="SAM" id="MobiDB-lite"/>
    </source>
</evidence>